<dbReference type="PIRSF" id="PIRSF006291">
    <property type="entry name" value="GspM"/>
    <property type="match status" value="1"/>
</dbReference>
<evidence type="ECO:0000256" key="9">
    <source>
        <dbReference type="ARBA" id="ARBA00023136"/>
    </source>
</evidence>
<organism evidence="12 13">
    <name type="scientific">Alteromonas arenosi</name>
    <dbReference type="NCBI Taxonomy" id="3055817"/>
    <lineage>
        <taxon>Bacteria</taxon>
        <taxon>Pseudomonadati</taxon>
        <taxon>Pseudomonadota</taxon>
        <taxon>Gammaproteobacteria</taxon>
        <taxon>Alteromonadales</taxon>
        <taxon>Alteromonadaceae</taxon>
        <taxon>Alteromonas/Salinimonas group</taxon>
        <taxon>Alteromonas</taxon>
    </lineage>
</organism>
<keyword evidence="4 10" id="KW-1003">Cell membrane</keyword>
<keyword evidence="8 11" id="KW-1133">Transmembrane helix</keyword>
<keyword evidence="3 10" id="KW-0813">Transport</keyword>
<evidence type="ECO:0000256" key="6">
    <source>
        <dbReference type="ARBA" id="ARBA00022692"/>
    </source>
</evidence>
<comment type="function">
    <text evidence="10">Inner membrane component of the type II secretion system required for the energy-dependent secretion of extracellular factors such as proteases and toxins from the periplasm.</text>
</comment>
<protein>
    <recommendedName>
        <fullName evidence="10">Type II secretion system protein M</fullName>
        <shortName evidence="10">T2SS protein M</shortName>
    </recommendedName>
    <alternativeName>
        <fullName evidence="10">General secretion pathway protein M</fullName>
    </alternativeName>
</protein>
<comment type="similarity">
    <text evidence="2 10">Belongs to the GSP M family.</text>
</comment>
<evidence type="ECO:0000256" key="11">
    <source>
        <dbReference type="SAM" id="Phobius"/>
    </source>
</evidence>
<keyword evidence="5 10" id="KW-0997">Cell inner membrane</keyword>
<keyword evidence="9 10" id="KW-0472">Membrane</keyword>
<evidence type="ECO:0000256" key="3">
    <source>
        <dbReference type="ARBA" id="ARBA00022448"/>
    </source>
</evidence>
<dbReference type="EMBL" id="JAUCBP010000013">
    <property type="protein sequence ID" value="MDM7862073.1"/>
    <property type="molecule type" value="Genomic_DNA"/>
</dbReference>
<sequence length="159" mass="18153">MQALIERYKALTEREQIILMIAAVFIVVGLFYFVIWSPLVTSIEQRQAQIERDQDLLAWVQQSAQRATQLRRSNGGQRTFNGSLPQAVNSTTNRFNIVISRMQPQGEELQVWVDQVPFDAMLDWINALENMGVVVLQVDVTEAESPGQIKIRRLQLGKP</sequence>
<evidence type="ECO:0000256" key="2">
    <source>
        <dbReference type="ARBA" id="ARBA00010637"/>
    </source>
</evidence>
<dbReference type="Gene3D" id="3.30.1360.100">
    <property type="entry name" value="General secretion pathway protein M, EpsM"/>
    <property type="match status" value="1"/>
</dbReference>
<dbReference type="Proteomes" id="UP001234343">
    <property type="component" value="Unassembled WGS sequence"/>
</dbReference>
<feature type="transmembrane region" description="Helical" evidence="11">
    <location>
        <begin position="17"/>
        <end position="39"/>
    </location>
</feature>
<dbReference type="SUPFAM" id="SSF103054">
    <property type="entry name" value="General secretion pathway protein M, EpsM"/>
    <property type="match status" value="1"/>
</dbReference>
<keyword evidence="13" id="KW-1185">Reference proteome</keyword>
<keyword evidence="6 11" id="KW-0812">Transmembrane</keyword>
<evidence type="ECO:0000256" key="1">
    <source>
        <dbReference type="ARBA" id="ARBA00004377"/>
    </source>
</evidence>
<proteinExistence type="inferred from homology"/>
<gene>
    <name evidence="12" type="ORF">QTP81_15825</name>
</gene>
<evidence type="ECO:0000313" key="12">
    <source>
        <dbReference type="EMBL" id="MDM7862073.1"/>
    </source>
</evidence>
<reference evidence="12 13" key="1">
    <citation type="submission" date="2023-06" db="EMBL/GenBank/DDBJ databases">
        <title>Alteromonas sp. ASW11-36 isolated from intertidal sand.</title>
        <authorList>
            <person name="Li Y."/>
        </authorList>
    </citation>
    <scope>NUCLEOTIDE SEQUENCE [LARGE SCALE GENOMIC DNA]</scope>
    <source>
        <strain evidence="12 13">ASW11-36</strain>
    </source>
</reference>
<name>A0ABT7T0V3_9ALTE</name>
<keyword evidence="7 10" id="KW-0653">Protein transport</keyword>
<evidence type="ECO:0000256" key="5">
    <source>
        <dbReference type="ARBA" id="ARBA00022519"/>
    </source>
</evidence>
<dbReference type="InterPro" id="IPR023229">
    <property type="entry name" value="T2SS_M_periplasmic_sf"/>
</dbReference>
<accession>A0ABT7T0V3</accession>
<evidence type="ECO:0000256" key="4">
    <source>
        <dbReference type="ARBA" id="ARBA00022475"/>
    </source>
</evidence>
<comment type="caution">
    <text evidence="12">The sequence shown here is derived from an EMBL/GenBank/DDBJ whole genome shotgun (WGS) entry which is preliminary data.</text>
</comment>
<evidence type="ECO:0000313" key="13">
    <source>
        <dbReference type="Proteomes" id="UP001234343"/>
    </source>
</evidence>
<dbReference type="InterPro" id="IPR007690">
    <property type="entry name" value="T2SS_GspM"/>
</dbReference>
<dbReference type="Pfam" id="PF04612">
    <property type="entry name" value="T2SSM"/>
    <property type="match status" value="1"/>
</dbReference>
<dbReference type="RefSeq" id="WP_289366824.1">
    <property type="nucleotide sequence ID" value="NZ_JAUCBP010000013.1"/>
</dbReference>
<evidence type="ECO:0000256" key="8">
    <source>
        <dbReference type="ARBA" id="ARBA00022989"/>
    </source>
</evidence>
<comment type="subcellular location">
    <subcellularLocation>
        <location evidence="1">Cell inner membrane</location>
        <topology evidence="1">Single-pass membrane protein</topology>
    </subcellularLocation>
</comment>
<evidence type="ECO:0000256" key="7">
    <source>
        <dbReference type="ARBA" id="ARBA00022927"/>
    </source>
</evidence>
<evidence type="ECO:0000256" key="10">
    <source>
        <dbReference type="PIRNR" id="PIRNR006291"/>
    </source>
</evidence>